<feature type="chain" id="PRO_5017412701" evidence="3">
    <location>
        <begin position="22"/>
        <end position="466"/>
    </location>
</feature>
<dbReference type="Gene3D" id="1.10.4030.10">
    <property type="entry name" value="Porin chaperone SurA, peptide-binding domain"/>
    <property type="match status" value="1"/>
</dbReference>
<evidence type="ECO:0000313" key="5">
    <source>
        <dbReference type="EMBL" id="RIV34234.1"/>
    </source>
</evidence>
<protein>
    <submittedName>
        <fullName evidence="5">Peptidylprolyl isomerase</fullName>
    </submittedName>
</protein>
<dbReference type="InterPro" id="IPR000297">
    <property type="entry name" value="PPIase_PpiC"/>
</dbReference>
<dbReference type="OrthoDB" id="14196at2"/>
<evidence type="ECO:0000313" key="6">
    <source>
        <dbReference type="Proteomes" id="UP000266067"/>
    </source>
</evidence>
<dbReference type="SUPFAM" id="SSF54534">
    <property type="entry name" value="FKBP-like"/>
    <property type="match status" value="2"/>
</dbReference>
<reference evidence="5 6" key="1">
    <citation type="submission" date="2018-08" db="EMBL/GenBank/DDBJ databases">
        <title>Proposal of Muricauda 72 sp.nov. and Muricauda NH166 sp.nov., isolated from seawater.</title>
        <authorList>
            <person name="Cheng H."/>
            <person name="Wu Y.-H."/>
            <person name="Guo L.-L."/>
            <person name="Xu X.-W."/>
        </authorList>
    </citation>
    <scope>NUCLEOTIDE SEQUENCE [LARGE SCALE GENOMIC DNA]</scope>
    <source>
        <strain evidence="5 6">KCTC 22173</strain>
    </source>
</reference>
<dbReference type="Proteomes" id="UP000266067">
    <property type="component" value="Unassembled WGS sequence"/>
</dbReference>
<keyword evidence="1 3" id="KW-0732">Signal</keyword>
<dbReference type="InterPro" id="IPR050280">
    <property type="entry name" value="OMP_Chaperone_SurA"/>
</dbReference>
<dbReference type="Gene3D" id="3.10.50.40">
    <property type="match status" value="2"/>
</dbReference>
<feature type="domain" description="PpiC" evidence="4">
    <location>
        <begin position="292"/>
        <end position="390"/>
    </location>
</feature>
<dbReference type="AlphaFoldDB" id="A0A3A1N942"/>
<organism evidence="5 6">
    <name type="scientific">Flagellimonas lutimaris</name>
    <dbReference type="NCBI Taxonomy" id="475082"/>
    <lineage>
        <taxon>Bacteria</taxon>
        <taxon>Pseudomonadati</taxon>
        <taxon>Bacteroidota</taxon>
        <taxon>Flavobacteriia</taxon>
        <taxon>Flavobacteriales</taxon>
        <taxon>Flavobacteriaceae</taxon>
        <taxon>Flagellimonas</taxon>
    </lineage>
</organism>
<comment type="caution">
    <text evidence="5">The sequence shown here is derived from an EMBL/GenBank/DDBJ whole genome shotgun (WGS) entry which is preliminary data.</text>
</comment>
<evidence type="ECO:0000256" key="3">
    <source>
        <dbReference type="SAM" id="SignalP"/>
    </source>
</evidence>
<dbReference type="RefSeq" id="WP_119607833.1">
    <property type="nucleotide sequence ID" value="NZ_QXFH01000071.1"/>
</dbReference>
<dbReference type="InterPro" id="IPR046357">
    <property type="entry name" value="PPIase_dom_sf"/>
</dbReference>
<sequence>MIKKIKGLFVVFIAMMGMVQAQETDEAMGVKDSTSSTKKVKLDGIAAVVGDYVILESDIDKTLIDLKNQGASTEDITRCSLLGKLMEDRLYAHQAVQDSLLVSDDMVNAQSDRQIQQLTQQIGSVEKMLSYYKKADMESFREELFEINKLRMLSEKMQSKIVEEIEVTPEEVRQFFYKIPEDERPVFGAELEIAQIVKLPEAPEEEKQKVINQLKEIRQDVLENDASFNVKAILYSQDPGSKSKGGFYSMTKETPFVKEFKDVAFSLQEGEISEPFETSFGYHIIYIEKIRGQELDLRHILMIPKIPQSAIDKATHELDTIRQQVLDGKYTFAEAALNFSDEKETKFDGGLLRNPINFDSRFELTKMDPTLYNQVRDLKDGEISRPIREDDQRGGPPKFKIMKISNRYDEHEADFAKDYMKIQELALREKQFKAIKEWMEEHIDDTYIHVDAESRDCGFANNWVKE</sequence>
<keyword evidence="6" id="KW-1185">Reference proteome</keyword>
<evidence type="ECO:0000259" key="4">
    <source>
        <dbReference type="PROSITE" id="PS50198"/>
    </source>
</evidence>
<proteinExistence type="predicted"/>
<dbReference type="InterPro" id="IPR027304">
    <property type="entry name" value="Trigger_fact/SurA_dom_sf"/>
</dbReference>
<keyword evidence="2" id="KW-0697">Rotamase</keyword>
<dbReference type="PANTHER" id="PTHR47637:SF1">
    <property type="entry name" value="CHAPERONE SURA"/>
    <property type="match status" value="1"/>
</dbReference>
<gene>
    <name evidence="5" type="ORF">D2V08_09385</name>
</gene>
<keyword evidence="2 5" id="KW-0413">Isomerase</keyword>
<dbReference type="SUPFAM" id="SSF109998">
    <property type="entry name" value="Triger factor/SurA peptide-binding domain-like"/>
    <property type="match status" value="1"/>
</dbReference>
<dbReference type="PROSITE" id="PS50198">
    <property type="entry name" value="PPIC_PPIASE_2"/>
    <property type="match status" value="2"/>
</dbReference>
<feature type="domain" description="PpiC" evidence="4">
    <location>
        <begin position="188"/>
        <end position="289"/>
    </location>
</feature>
<evidence type="ECO:0000256" key="1">
    <source>
        <dbReference type="ARBA" id="ARBA00022729"/>
    </source>
</evidence>
<dbReference type="GO" id="GO:0003755">
    <property type="term" value="F:peptidyl-prolyl cis-trans isomerase activity"/>
    <property type="evidence" value="ECO:0007669"/>
    <property type="project" value="UniProtKB-KW"/>
</dbReference>
<accession>A0A3A1N942</accession>
<feature type="signal peptide" evidence="3">
    <location>
        <begin position="1"/>
        <end position="21"/>
    </location>
</feature>
<evidence type="ECO:0000256" key="2">
    <source>
        <dbReference type="PROSITE-ProRule" id="PRU00278"/>
    </source>
</evidence>
<dbReference type="PANTHER" id="PTHR47637">
    <property type="entry name" value="CHAPERONE SURA"/>
    <property type="match status" value="1"/>
</dbReference>
<name>A0A3A1N942_9FLAO</name>
<dbReference type="Pfam" id="PF00639">
    <property type="entry name" value="Rotamase"/>
    <property type="match status" value="2"/>
</dbReference>
<dbReference type="EMBL" id="QXFH01000071">
    <property type="protein sequence ID" value="RIV34234.1"/>
    <property type="molecule type" value="Genomic_DNA"/>
</dbReference>